<dbReference type="Pfam" id="PF13539">
    <property type="entry name" value="Peptidase_M15_4"/>
    <property type="match status" value="1"/>
</dbReference>
<proteinExistence type="predicted"/>
<accession>A0A7G9GAE2</accession>
<feature type="domain" description="Peptidase M15C" evidence="2">
    <location>
        <begin position="216"/>
        <end position="304"/>
    </location>
</feature>
<evidence type="ECO:0000256" key="1">
    <source>
        <dbReference type="SAM" id="MobiDB-lite"/>
    </source>
</evidence>
<organism evidence="3 4">
    <name type="scientific">Wansuia hejianensis</name>
    <dbReference type="NCBI Taxonomy" id="2763667"/>
    <lineage>
        <taxon>Bacteria</taxon>
        <taxon>Bacillati</taxon>
        <taxon>Bacillota</taxon>
        <taxon>Clostridia</taxon>
        <taxon>Lachnospirales</taxon>
        <taxon>Lachnospiraceae</taxon>
        <taxon>Wansuia</taxon>
    </lineage>
</organism>
<evidence type="ECO:0000313" key="4">
    <source>
        <dbReference type="Proteomes" id="UP000515860"/>
    </source>
</evidence>
<protein>
    <submittedName>
        <fullName evidence="3">M15 family metallopeptidase</fullName>
    </submittedName>
</protein>
<gene>
    <name evidence="3" type="ORF">H9Q79_12735</name>
</gene>
<feature type="region of interest" description="Disordered" evidence="1">
    <location>
        <begin position="52"/>
        <end position="84"/>
    </location>
</feature>
<evidence type="ECO:0000313" key="3">
    <source>
        <dbReference type="EMBL" id="QNM07774.1"/>
    </source>
</evidence>
<dbReference type="GO" id="GO:0008233">
    <property type="term" value="F:peptidase activity"/>
    <property type="evidence" value="ECO:0007669"/>
    <property type="project" value="InterPro"/>
</dbReference>
<feature type="compositionally biased region" description="Basic and acidic residues" evidence="1">
    <location>
        <begin position="52"/>
        <end position="61"/>
    </location>
</feature>
<dbReference type="Proteomes" id="UP000515860">
    <property type="component" value="Chromosome"/>
</dbReference>
<name>A0A7G9GAE2_9FIRM</name>
<evidence type="ECO:0000259" key="2">
    <source>
        <dbReference type="Pfam" id="PF13539"/>
    </source>
</evidence>
<dbReference type="InterPro" id="IPR039561">
    <property type="entry name" value="Peptidase_M15C"/>
</dbReference>
<dbReference type="RefSeq" id="WP_249328448.1">
    <property type="nucleotide sequence ID" value="NZ_CP060635.1"/>
</dbReference>
<keyword evidence="4" id="KW-1185">Reference proteome</keyword>
<dbReference type="Gene3D" id="3.30.1380.10">
    <property type="match status" value="1"/>
</dbReference>
<dbReference type="EMBL" id="CP060635">
    <property type="protein sequence ID" value="QNM07774.1"/>
    <property type="molecule type" value="Genomic_DNA"/>
</dbReference>
<dbReference type="KEGG" id="whj:H9Q79_12735"/>
<dbReference type="AlphaFoldDB" id="A0A7G9GAE2"/>
<reference evidence="3 4" key="1">
    <citation type="submission" date="2020-08" db="EMBL/GenBank/DDBJ databases">
        <authorList>
            <person name="Liu C."/>
            <person name="Sun Q."/>
        </authorList>
    </citation>
    <scope>NUCLEOTIDE SEQUENCE [LARGE SCALE GENOMIC DNA]</scope>
    <source>
        <strain evidence="3 4">NSJ-29</strain>
    </source>
</reference>
<sequence length="307" mass="35030">MKEHINRRALVLILVCAVLLGTVILFLAGRYHSVSGENRDLRAELAQKEEELEKLREKEEAPASTPVPAAVETPSPAPTEAPSYIGDLENVEAGTIVAEEEIDREHLEQYFASYEISDALFGRIYGDDRSFKTYCTVPREDLRYIKVLHYGFDQQIHVGELMVNYLLAEDMTSIFQSLFENRYEIEKMYLIDNYDADDDLSCNENNTSCFNFRLVTGGSTLSNHATGCAIDINPRNNPYVTIDGDGIKHWENVDAELYIDRTNPDAAAMHMITHEDLCYQLFAERGYTWGGDWANPIDYQHFEKVVY</sequence>
<dbReference type="SUPFAM" id="SSF55166">
    <property type="entry name" value="Hedgehog/DD-peptidase"/>
    <property type="match status" value="1"/>
</dbReference>
<dbReference type="InterPro" id="IPR009045">
    <property type="entry name" value="Zn_M74/Hedgehog-like"/>
</dbReference>